<accession>A0A0F8VNB2</accession>
<evidence type="ECO:0000313" key="2">
    <source>
        <dbReference type="EMBL" id="KKK45817.1"/>
    </source>
</evidence>
<dbReference type="EMBL" id="LAZR01070058">
    <property type="protein sequence ID" value="KKK45817.1"/>
    <property type="molecule type" value="Genomic_DNA"/>
</dbReference>
<proteinExistence type="predicted"/>
<sequence length="177" mass="20786">MKQKNPRKRIDLVGQKFGRLLVLQFIDKNKWRDSFWLCKCDCGKEKIILGKSLKNGDTKSCGCLNIEKLTKHGHNKNGKSSEIYTIWQSMIQRCTNPNHKAYYNYGGRGIKVCKKWLEFPNFLKDMDEHPGKGYSIDRINNNGNYCKSNCRWATRKEQARNKRNNHLETHKKNTMSN</sequence>
<feature type="region of interest" description="Disordered" evidence="1">
    <location>
        <begin position="158"/>
        <end position="177"/>
    </location>
</feature>
<gene>
    <name evidence="2" type="ORF">LCGC14_3164860</name>
</gene>
<dbReference type="AlphaFoldDB" id="A0A0F8VNB2"/>
<feature type="compositionally biased region" description="Basic and acidic residues" evidence="1">
    <location>
        <begin position="158"/>
        <end position="171"/>
    </location>
</feature>
<evidence type="ECO:0000256" key="1">
    <source>
        <dbReference type="SAM" id="MobiDB-lite"/>
    </source>
</evidence>
<protein>
    <submittedName>
        <fullName evidence="2">Uncharacterized protein</fullName>
    </submittedName>
</protein>
<comment type="caution">
    <text evidence="2">The sequence shown here is derived from an EMBL/GenBank/DDBJ whole genome shotgun (WGS) entry which is preliminary data.</text>
</comment>
<reference evidence="2" key="1">
    <citation type="journal article" date="2015" name="Nature">
        <title>Complex archaea that bridge the gap between prokaryotes and eukaryotes.</title>
        <authorList>
            <person name="Spang A."/>
            <person name="Saw J.H."/>
            <person name="Jorgensen S.L."/>
            <person name="Zaremba-Niedzwiedzka K."/>
            <person name="Martijn J."/>
            <person name="Lind A.E."/>
            <person name="van Eijk R."/>
            <person name="Schleper C."/>
            <person name="Guy L."/>
            <person name="Ettema T.J."/>
        </authorList>
    </citation>
    <scope>NUCLEOTIDE SEQUENCE</scope>
</reference>
<organism evidence="2">
    <name type="scientific">marine sediment metagenome</name>
    <dbReference type="NCBI Taxonomy" id="412755"/>
    <lineage>
        <taxon>unclassified sequences</taxon>
        <taxon>metagenomes</taxon>
        <taxon>ecological metagenomes</taxon>
    </lineage>
</organism>
<name>A0A0F8VNB2_9ZZZZ</name>